<dbReference type="RefSeq" id="WP_307683904.1">
    <property type="nucleotide sequence ID" value="NZ_JAUSRD010000002.1"/>
</dbReference>
<accession>A0AAW8CSZ5</accession>
<sequence>MKDLIRQIKPGAFQQSVAGEEDPGASIDLPPTAAPRRGDEAPAGTPGTGEVQCPACGGSGRGIGDAACPECNGTGKVNRGIGGG</sequence>
<dbReference type="AlphaFoldDB" id="A0AAW8CSZ5"/>
<organism evidence="2 3">
    <name type="scientific">Variovorax boronicumulans</name>
    <dbReference type="NCBI Taxonomy" id="436515"/>
    <lineage>
        <taxon>Bacteria</taxon>
        <taxon>Pseudomonadati</taxon>
        <taxon>Pseudomonadota</taxon>
        <taxon>Betaproteobacteria</taxon>
        <taxon>Burkholderiales</taxon>
        <taxon>Comamonadaceae</taxon>
        <taxon>Variovorax</taxon>
    </lineage>
</organism>
<dbReference type="Gene3D" id="6.20.20.10">
    <property type="match status" value="1"/>
</dbReference>
<gene>
    <name evidence="2" type="ORF">J2W31_000793</name>
</gene>
<evidence type="ECO:0000313" key="2">
    <source>
        <dbReference type="EMBL" id="MDP9891690.1"/>
    </source>
</evidence>
<proteinExistence type="predicted"/>
<feature type="region of interest" description="Disordered" evidence="1">
    <location>
        <begin position="1"/>
        <end position="50"/>
    </location>
</feature>
<evidence type="ECO:0000256" key="1">
    <source>
        <dbReference type="SAM" id="MobiDB-lite"/>
    </source>
</evidence>
<comment type="caution">
    <text evidence="2">The sequence shown here is derived from an EMBL/GenBank/DDBJ whole genome shotgun (WGS) entry which is preliminary data.</text>
</comment>
<dbReference type="EMBL" id="JAUSRD010000002">
    <property type="protein sequence ID" value="MDP9891690.1"/>
    <property type="molecule type" value="Genomic_DNA"/>
</dbReference>
<protein>
    <recommendedName>
        <fullName evidence="4">Molecular chaperone DnaJ</fullName>
    </recommendedName>
</protein>
<evidence type="ECO:0000313" key="3">
    <source>
        <dbReference type="Proteomes" id="UP001242045"/>
    </source>
</evidence>
<name>A0AAW8CSZ5_9BURK</name>
<reference evidence="2" key="1">
    <citation type="submission" date="2023-07" db="EMBL/GenBank/DDBJ databases">
        <title>Sorghum-associated microbial communities from plants grown in Nebraska, USA.</title>
        <authorList>
            <person name="Schachtman D."/>
        </authorList>
    </citation>
    <scope>NUCLEOTIDE SEQUENCE</scope>
    <source>
        <strain evidence="2">DS3754</strain>
    </source>
</reference>
<evidence type="ECO:0008006" key="4">
    <source>
        <dbReference type="Google" id="ProtNLM"/>
    </source>
</evidence>
<dbReference type="Proteomes" id="UP001242045">
    <property type="component" value="Unassembled WGS sequence"/>
</dbReference>